<dbReference type="GO" id="GO:0016020">
    <property type="term" value="C:membrane"/>
    <property type="evidence" value="ECO:0007669"/>
    <property type="project" value="UniProtKB-SubCell"/>
</dbReference>
<comment type="subcellular location">
    <subcellularLocation>
        <location evidence="1">Membrane</location>
        <topology evidence="1">Multi-pass membrane protein</topology>
    </subcellularLocation>
</comment>
<feature type="transmembrane region" description="Helical" evidence="5">
    <location>
        <begin position="56"/>
        <end position="73"/>
    </location>
</feature>
<dbReference type="Proteomes" id="UP001174934">
    <property type="component" value="Unassembled WGS sequence"/>
</dbReference>
<name>A0AA40C9S4_9PEZI</name>
<keyword evidence="4 5" id="KW-0472">Membrane</keyword>
<comment type="caution">
    <text evidence="6">The sequence shown here is derived from an EMBL/GenBank/DDBJ whole genome shotgun (WGS) entry which is preliminary data.</text>
</comment>
<sequence length="302" mass="33133">MAVLFGISAVFHILQCSYYKSWKMMWLHPVCAVLFTAGFILREVASHNYIYSPTNLAIFIPSVVLIGICPPILELSNYHRVLSIFGILLAAVEAINALGVSLGANPSGTNQALGGDLSLAALSIQLVVITFFFCIAGVFHVRCASAKHNDILAGPHGRRIKTPLFTLYGSMVLILVRCIYRLVEHVSGSTAVDLRDFASLERLTPILRYEWYFYVFEAGLMCANSLLWNVFFPGRFLPESKGVSVSVDGGDEVVGGWAGEEDRVPLVAKVGTALTFGLVRFGRGKRGEEGGLWRWVLLGEED</sequence>
<evidence type="ECO:0000256" key="4">
    <source>
        <dbReference type="ARBA" id="ARBA00023136"/>
    </source>
</evidence>
<keyword evidence="7" id="KW-1185">Reference proteome</keyword>
<accession>A0AA40C9S4</accession>
<dbReference type="Pfam" id="PF04479">
    <property type="entry name" value="RTA1"/>
    <property type="match status" value="1"/>
</dbReference>
<feature type="transmembrane region" description="Helical" evidence="5">
    <location>
        <begin position="26"/>
        <end position="44"/>
    </location>
</feature>
<organism evidence="6 7">
    <name type="scientific">Bombardia bombarda</name>
    <dbReference type="NCBI Taxonomy" id="252184"/>
    <lineage>
        <taxon>Eukaryota</taxon>
        <taxon>Fungi</taxon>
        <taxon>Dikarya</taxon>
        <taxon>Ascomycota</taxon>
        <taxon>Pezizomycotina</taxon>
        <taxon>Sordariomycetes</taxon>
        <taxon>Sordariomycetidae</taxon>
        <taxon>Sordariales</taxon>
        <taxon>Lasiosphaeriaceae</taxon>
        <taxon>Bombardia</taxon>
    </lineage>
</organism>
<evidence type="ECO:0000313" key="6">
    <source>
        <dbReference type="EMBL" id="KAK0630365.1"/>
    </source>
</evidence>
<protein>
    <submittedName>
        <fullName evidence="6">Uncharacterized protein</fullName>
    </submittedName>
</protein>
<dbReference type="InterPro" id="IPR007568">
    <property type="entry name" value="RTA1"/>
</dbReference>
<feature type="transmembrane region" description="Helical" evidence="5">
    <location>
        <begin position="119"/>
        <end position="141"/>
    </location>
</feature>
<proteinExistence type="predicted"/>
<dbReference type="PANTHER" id="PTHR31465">
    <property type="entry name" value="PROTEIN RTA1-RELATED"/>
    <property type="match status" value="1"/>
</dbReference>
<evidence type="ECO:0000256" key="1">
    <source>
        <dbReference type="ARBA" id="ARBA00004141"/>
    </source>
</evidence>
<dbReference type="AlphaFoldDB" id="A0AA40C9S4"/>
<keyword evidence="2 5" id="KW-0812">Transmembrane</keyword>
<gene>
    <name evidence="6" type="ORF">B0T17DRAFT_636372</name>
</gene>
<feature type="transmembrane region" description="Helical" evidence="5">
    <location>
        <begin position="211"/>
        <end position="231"/>
    </location>
</feature>
<evidence type="ECO:0000256" key="5">
    <source>
        <dbReference type="SAM" id="Phobius"/>
    </source>
</evidence>
<dbReference type="EMBL" id="JAULSR010000002">
    <property type="protein sequence ID" value="KAK0630365.1"/>
    <property type="molecule type" value="Genomic_DNA"/>
</dbReference>
<evidence type="ECO:0000256" key="2">
    <source>
        <dbReference type="ARBA" id="ARBA00022692"/>
    </source>
</evidence>
<reference evidence="6" key="1">
    <citation type="submission" date="2023-06" db="EMBL/GenBank/DDBJ databases">
        <title>Genome-scale phylogeny and comparative genomics of the fungal order Sordariales.</title>
        <authorList>
            <consortium name="Lawrence Berkeley National Laboratory"/>
            <person name="Hensen N."/>
            <person name="Bonometti L."/>
            <person name="Westerberg I."/>
            <person name="Brannstrom I.O."/>
            <person name="Guillou S."/>
            <person name="Cros-Aarteil S."/>
            <person name="Calhoun S."/>
            <person name="Haridas S."/>
            <person name="Kuo A."/>
            <person name="Mondo S."/>
            <person name="Pangilinan J."/>
            <person name="Riley R."/>
            <person name="LaButti K."/>
            <person name="Andreopoulos B."/>
            <person name="Lipzen A."/>
            <person name="Chen C."/>
            <person name="Yanf M."/>
            <person name="Daum C."/>
            <person name="Ng V."/>
            <person name="Clum A."/>
            <person name="Steindorff A."/>
            <person name="Ohm R."/>
            <person name="Martin F."/>
            <person name="Silar P."/>
            <person name="Natvig D."/>
            <person name="Lalanne C."/>
            <person name="Gautier V."/>
            <person name="Ament-velasquez S.L."/>
            <person name="Kruys A."/>
            <person name="Hutchinson M.I."/>
            <person name="Powell A.J."/>
            <person name="Barry K."/>
            <person name="Miller A.N."/>
            <person name="Grigoriev I.V."/>
            <person name="Debuchy R."/>
            <person name="Gladieux P."/>
            <person name="Thoren M.H."/>
            <person name="Johannesson H."/>
        </authorList>
    </citation>
    <scope>NUCLEOTIDE SEQUENCE</scope>
    <source>
        <strain evidence="6">SMH3391-2</strain>
    </source>
</reference>
<keyword evidence="3 5" id="KW-1133">Transmembrane helix</keyword>
<dbReference type="PANTHER" id="PTHR31465:SF34">
    <property type="entry name" value="DOMAIN PROTEIN, PUTATIVE (AFU_ORTHOLOGUE AFUA_3G00480)-RELATED"/>
    <property type="match status" value="1"/>
</dbReference>
<evidence type="ECO:0000313" key="7">
    <source>
        <dbReference type="Proteomes" id="UP001174934"/>
    </source>
</evidence>
<evidence type="ECO:0000256" key="3">
    <source>
        <dbReference type="ARBA" id="ARBA00022989"/>
    </source>
</evidence>